<keyword evidence="3" id="KW-1185">Reference proteome</keyword>
<keyword evidence="1" id="KW-1133">Transmembrane helix</keyword>
<comment type="caution">
    <text evidence="2">The sequence shown here is derived from an EMBL/GenBank/DDBJ whole genome shotgun (WGS) entry which is preliminary data.</text>
</comment>
<dbReference type="Gene3D" id="3.40.50.2300">
    <property type="match status" value="1"/>
</dbReference>
<evidence type="ECO:0008006" key="4">
    <source>
        <dbReference type="Google" id="ProtNLM"/>
    </source>
</evidence>
<protein>
    <recommendedName>
        <fullName evidence="4">Response regulator receiver domain-containing protein</fullName>
    </recommendedName>
</protein>
<gene>
    <name evidence="2" type="ORF">GCM10009808_26730</name>
</gene>
<dbReference type="InterPro" id="IPR011006">
    <property type="entry name" value="CheY-like_superfamily"/>
</dbReference>
<evidence type="ECO:0000313" key="2">
    <source>
        <dbReference type="EMBL" id="GAA1707399.1"/>
    </source>
</evidence>
<accession>A0ABP4UR63</accession>
<dbReference type="EMBL" id="BAAAPL010000002">
    <property type="protein sequence ID" value="GAA1707399.1"/>
    <property type="molecule type" value="Genomic_DNA"/>
</dbReference>
<dbReference type="RefSeq" id="WP_344073488.1">
    <property type="nucleotide sequence ID" value="NZ_BAAAPL010000002.1"/>
</dbReference>
<dbReference type="Proteomes" id="UP001501690">
    <property type="component" value="Unassembled WGS sequence"/>
</dbReference>
<evidence type="ECO:0000313" key="3">
    <source>
        <dbReference type="Proteomes" id="UP001501690"/>
    </source>
</evidence>
<proteinExistence type="predicted"/>
<sequence length="201" mass="21698">MDITSLITLGVGFVIVAILALVIGWAVFQGRQNEEPSVPEPATYSRAVGPPGDLASHQLATGAVPTQGPRLVRTQPPPQTTVYRLGRVLWVDENPDAHVADLVALHKVGLTVTVANHYDAALEYLAAEAYVLVVTAWRGGPEGMTAAEFVQTVQQRHRGIPTIAYDDDREYSLQEAAALPHDEIVTETVGLRTVVTQMLGR</sequence>
<evidence type="ECO:0000256" key="1">
    <source>
        <dbReference type="SAM" id="Phobius"/>
    </source>
</evidence>
<name>A0ABP4UR63_9MICO</name>
<keyword evidence="1" id="KW-0812">Transmembrane</keyword>
<dbReference type="SUPFAM" id="SSF52172">
    <property type="entry name" value="CheY-like"/>
    <property type="match status" value="1"/>
</dbReference>
<reference evidence="3" key="1">
    <citation type="journal article" date="2019" name="Int. J. Syst. Evol. Microbiol.">
        <title>The Global Catalogue of Microorganisms (GCM) 10K type strain sequencing project: providing services to taxonomists for standard genome sequencing and annotation.</title>
        <authorList>
            <consortium name="The Broad Institute Genomics Platform"/>
            <consortium name="The Broad Institute Genome Sequencing Center for Infectious Disease"/>
            <person name="Wu L."/>
            <person name="Ma J."/>
        </authorList>
    </citation>
    <scope>NUCLEOTIDE SEQUENCE [LARGE SCALE GENOMIC DNA]</scope>
    <source>
        <strain evidence="3">JCM 15577</strain>
    </source>
</reference>
<keyword evidence="1" id="KW-0472">Membrane</keyword>
<organism evidence="2 3">
    <name type="scientific">Microbacterium sediminicola</name>
    <dbReference type="NCBI Taxonomy" id="415210"/>
    <lineage>
        <taxon>Bacteria</taxon>
        <taxon>Bacillati</taxon>
        <taxon>Actinomycetota</taxon>
        <taxon>Actinomycetes</taxon>
        <taxon>Micrococcales</taxon>
        <taxon>Microbacteriaceae</taxon>
        <taxon>Microbacterium</taxon>
    </lineage>
</organism>
<feature type="transmembrane region" description="Helical" evidence="1">
    <location>
        <begin position="6"/>
        <end position="28"/>
    </location>
</feature>